<dbReference type="PANTHER" id="PTHR42844:SF1">
    <property type="entry name" value="DIHYDRONEOPTERIN ALDOLASE 1-RELATED"/>
    <property type="match status" value="1"/>
</dbReference>
<dbReference type="CDD" id="cd00534">
    <property type="entry name" value="DHNA_DHNTPE"/>
    <property type="match status" value="1"/>
</dbReference>
<evidence type="ECO:0000256" key="3">
    <source>
        <dbReference type="ARBA" id="ARBA00005708"/>
    </source>
</evidence>
<comment type="caution">
    <text evidence="8">The sequence shown here is derived from an EMBL/GenBank/DDBJ whole genome shotgun (WGS) entry which is preliminary data.</text>
</comment>
<dbReference type="EMBL" id="JAMXFF010000007">
    <property type="protein sequence ID" value="MCT7966090.1"/>
    <property type="molecule type" value="Genomic_DNA"/>
</dbReference>
<evidence type="ECO:0000313" key="8">
    <source>
        <dbReference type="EMBL" id="MCT7966090.1"/>
    </source>
</evidence>
<reference evidence="8 9" key="1">
    <citation type="journal article" date="2022" name="Front. Microbiol.">
        <title>High genomic differentiation and limited gene flow indicate recent cryptic speciation within the genus Laspinema (cyanobacteria).</title>
        <authorList>
            <person name="Stanojkovic A."/>
            <person name="Skoupy S."/>
            <person name="Skaloud P."/>
            <person name="Dvorak P."/>
        </authorList>
    </citation>
    <scope>NUCLEOTIDE SEQUENCE [LARGE SCALE GENOMIC DNA]</scope>
    <source>
        <strain evidence="8 9">D2a</strain>
    </source>
</reference>
<dbReference type="SUPFAM" id="SSF55620">
    <property type="entry name" value="Tetrahydrobiopterin biosynthesis enzymes-like"/>
    <property type="match status" value="1"/>
</dbReference>
<dbReference type="NCBIfam" id="TIGR00525">
    <property type="entry name" value="folB"/>
    <property type="match status" value="1"/>
</dbReference>
<evidence type="ECO:0000256" key="4">
    <source>
        <dbReference type="ARBA" id="ARBA00022909"/>
    </source>
</evidence>
<name>A0ABT2MQ32_9CYAN</name>
<comment type="catalytic activity">
    <reaction evidence="1 6">
        <text>7,8-dihydroneopterin = 6-hydroxymethyl-7,8-dihydropterin + glycolaldehyde</text>
        <dbReference type="Rhea" id="RHEA:10540"/>
        <dbReference type="ChEBI" id="CHEBI:17001"/>
        <dbReference type="ChEBI" id="CHEBI:17071"/>
        <dbReference type="ChEBI" id="CHEBI:44841"/>
        <dbReference type="EC" id="4.1.2.25"/>
    </reaction>
</comment>
<dbReference type="InterPro" id="IPR006157">
    <property type="entry name" value="FolB_dom"/>
</dbReference>
<keyword evidence="4 6" id="KW-0289">Folate biosynthesis</keyword>
<sequence>MDKSVEQRDAISITGLRYYGYTGYLAEERMLGQWFEVDLTLWVDLLAVGNSDRLEDTLDYRQLVERVRHQIETAKFNTMEHLATQIARSILEWDQAQKIRVRLTKVSPPIPDFSGKISVEITRTPSDFVNS</sequence>
<accession>A0ABT2MQ32</accession>
<evidence type="ECO:0000259" key="7">
    <source>
        <dbReference type="SMART" id="SM00905"/>
    </source>
</evidence>
<evidence type="ECO:0000256" key="1">
    <source>
        <dbReference type="ARBA" id="ARBA00001353"/>
    </source>
</evidence>
<gene>
    <name evidence="8" type="primary">folB</name>
    <name evidence="8" type="ORF">NG799_07060</name>
</gene>
<protein>
    <recommendedName>
        <fullName evidence="6">7,8-dihydroneopterin aldolase</fullName>
        <ecNumber evidence="6">4.1.2.25</ecNumber>
    </recommendedName>
</protein>
<comment type="similarity">
    <text evidence="3 6">Belongs to the DHNA family.</text>
</comment>
<proteinExistence type="inferred from homology"/>
<keyword evidence="9" id="KW-1185">Reference proteome</keyword>
<evidence type="ECO:0000313" key="9">
    <source>
        <dbReference type="Proteomes" id="UP001525890"/>
    </source>
</evidence>
<comment type="pathway">
    <text evidence="2 6">Cofactor biosynthesis; tetrahydrofolate biosynthesis; 2-amino-4-hydroxy-6-hydroxymethyl-7,8-dihydropteridine diphosphate from 7,8-dihydroneopterin triphosphate: step 3/4.</text>
</comment>
<keyword evidence="5 6" id="KW-0456">Lyase</keyword>
<dbReference type="GO" id="GO:0004150">
    <property type="term" value="F:dihydroneopterin aldolase activity"/>
    <property type="evidence" value="ECO:0007669"/>
    <property type="project" value="UniProtKB-EC"/>
</dbReference>
<dbReference type="RefSeq" id="WP_368005733.1">
    <property type="nucleotide sequence ID" value="NZ_JAMXFF010000007.1"/>
</dbReference>
<dbReference type="PANTHER" id="PTHR42844">
    <property type="entry name" value="DIHYDRONEOPTERIN ALDOLASE 1-RELATED"/>
    <property type="match status" value="1"/>
</dbReference>
<dbReference type="NCBIfam" id="TIGR00526">
    <property type="entry name" value="folB_dom"/>
    <property type="match status" value="1"/>
</dbReference>
<dbReference type="EC" id="4.1.2.25" evidence="6"/>
<evidence type="ECO:0000256" key="2">
    <source>
        <dbReference type="ARBA" id="ARBA00005013"/>
    </source>
</evidence>
<dbReference type="Gene3D" id="3.30.1130.10">
    <property type="match status" value="1"/>
</dbReference>
<dbReference type="SMART" id="SM00905">
    <property type="entry name" value="FolB"/>
    <property type="match status" value="1"/>
</dbReference>
<dbReference type="InterPro" id="IPR006156">
    <property type="entry name" value="Dihydroneopterin_aldolase"/>
</dbReference>
<evidence type="ECO:0000256" key="6">
    <source>
        <dbReference type="RuleBase" id="RU362079"/>
    </source>
</evidence>
<dbReference type="InterPro" id="IPR043133">
    <property type="entry name" value="GTP-CH-I_C/QueF"/>
</dbReference>
<organism evidence="8 9">
    <name type="scientific">Laspinema palackyanum D2a</name>
    <dbReference type="NCBI Taxonomy" id="2953684"/>
    <lineage>
        <taxon>Bacteria</taxon>
        <taxon>Bacillati</taxon>
        <taxon>Cyanobacteriota</taxon>
        <taxon>Cyanophyceae</taxon>
        <taxon>Oscillatoriophycideae</taxon>
        <taxon>Oscillatoriales</taxon>
        <taxon>Laspinemataceae</taxon>
        <taxon>Laspinema</taxon>
        <taxon>Laspinema palackyanum</taxon>
    </lineage>
</organism>
<dbReference type="Pfam" id="PF02152">
    <property type="entry name" value="FolB"/>
    <property type="match status" value="1"/>
</dbReference>
<feature type="domain" description="Dihydroneopterin aldolase/epimerase" evidence="7">
    <location>
        <begin position="11"/>
        <end position="123"/>
    </location>
</feature>
<evidence type="ECO:0000256" key="5">
    <source>
        <dbReference type="ARBA" id="ARBA00023239"/>
    </source>
</evidence>
<dbReference type="Proteomes" id="UP001525890">
    <property type="component" value="Unassembled WGS sequence"/>
</dbReference>
<comment type="function">
    <text evidence="6">Catalyzes the conversion of 7,8-dihydroneopterin to 6-hydroxymethyl-7,8-dihydropterin.</text>
</comment>